<proteinExistence type="predicted"/>
<organism evidence="2 3">
    <name type="scientific">Apophysomyces ossiformis</name>
    <dbReference type="NCBI Taxonomy" id="679940"/>
    <lineage>
        <taxon>Eukaryota</taxon>
        <taxon>Fungi</taxon>
        <taxon>Fungi incertae sedis</taxon>
        <taxon>Mucoromycota</taxon>
        <taxon>Mucoromycotina</taxon>
        <taxon>Mucoromycetes</taxon>
        <taxon>Mucorales</taxon>
        <taxon>Mucorineae</taxon>
        <taxon>Mucoraceae</taxon>
        <taxon>Apophysomyces</taxon>
    </lineage>
</organism>
<dbReference type="AlphaFoldDB" id="A0A8H7BMT4"/>
<name>A0A8H7BMT4_9FUNG</name>
<feature type="compositionally biased region" description="Low complexity" evidence="1">
    <location>
        <begin position="260"/>
        <end position="276"/>
    </location>
</feature>
<dbReference type="Gene3D" id="1.10.472.10">
    <property type="entry name" value="Cyclin-like"/>
    <property type="match status" value="1"/>
</dbReference>
<keyword evidence="3" id="KW-1185">Reference proteome</keyword>
<dbReference type="EMBL" id="JABAYA010000195">
    <property type="protein sequence ID" value="KAF7722430.1"/>
    <property type="molecule type" value="Genomic_DNA"/>
</dbReference>
<feature type="compositionally biased region" description="Pro residues" evidence="1">
    <location>
        <begin position="230"/>
        <end position="243"/>
    </location>
</feature>
<reference evidence="2" key="1">
    <citation type="submission" date="2020-01" db="EMBL/GenBank/DDBJ databases">
        <title>Genome Sequencing of Three Apophysomyces-Like Fungal Strains Confirms a Novel Fungal Genus in the Mucoromycota with divergent Burkholderia-like Endosymbiotic Bacteria.</title>
        <authorList>
            <person name="Stajich J.E."/>
            <person name="Macias A.M."/>
            <person name="Carter-House D."/>
            <person name="Lovett B."/>
            <person name="Kasson L.R."/>
            <person name="Berry K."/>
            <person name="Grigoriev I."/>
            <person name="Chang Y."/>
            <person name="Spatafora J."/>
            <person name="Kasson M.T."/>
        </authorList>
    </citation>
    <scope>NUCLEOTIDE SEQUENCE</scope>
    <source>
        <strain evidence="2">NRRL A-21654</strain>
    </source>
</reference>
<feature type="region of interest" description="Disordered" evidence="1">
    <location>
        <begin position="230"/>
        <end position="276"/>
    </location>
</feature>
<protein>
    <recommendedName>
        <fullName evidence="4">Cyclin N-terminal domain-containing protein</fullName>
    </recommendedName>
</protein>
<dbReference type="Proteomes" id="UP000605846">
    <property type="component" value="Unassembled WGS sequence"/>
</dbReference>
<evidence type="ECO:0000313" key="2">
    <source>
        <dbReference type="EMBL" id="KAF7722430.1"/>
    </source>
</evidence>
<evidence type="ECO:0000256" key="1">
    <source>
        <dbReference type="SAM" id="MobiDB-lite"/>
    </source>
</evidence>
<comment type="caution">
    <text evidence="2">The sequence shown here is derived from an EMBL/GenBank/DDBJ whole genome shotgun (WGS) entry which is preliminary data.</text>
</comment>
<dbReference type="OrthoDB" id="244495at2759"/>
<sequence>MKTRVNLHNYNSKGRIDTFQFRQPYTTQRPSNTKQDTIQRLAASAYAANYSQACLLLQAIQLNRRKRLSPQCISHLASYVSKAWEADPSPSKIEELVKLMTNLLNTTGLYEQRPLDQALKQFCRNPVAVPTVCPSVTLLVAVSYIERLKQKYTNIKGTQGCGYRLITVAYMMAAKFLQSNLRSIINTTAPSYSPPASPPSAPLPPPQLSPISARLSSERSTLKQKIILPLPEPSVQPISPPTSPKSLSDYHFFPEKKNNDNTNTNNNNNTPPSNRNYGVMRMELEFLHFLNYDLGLNDATRLVRWAHQFLEEPVTETYCSADEGDDEMGHDDDEDDDDEDKDINVKRKRHLA</sequence>
<feature type="compositionally biased region" description="Acidic residues" evidence="1">
    <location>
        <begin position="322"/>
        <end position="341"/>
    </location>
</feature>
<evidence type="ECO:0000313" key="3">
    <source>
        <dbReference type="Proteomes" id="UP000605846"/>
    </source>
</evidence>
<accession>A0A8H7BMT4</accession>
<feature type="region of interest" description="Disordered" evidence="1">
    <location>
        <begin position="190"/>
        <end position="215"/>
    </location>
</feature>
<feature type="region of interest" description="Disordered" evidence="1">
    <location>
        <begin position="316"/>
        <end position="352"/>
    </location>
</feature>
<evidence type="ECO:0008006" key="4">
    <source>
        <dbReference type="Google" id="ProtNLM"/>
    </source>
</evidence>
<feature type="compositionally biased region" description="Pro residues" evidence="1">
    <location>
        <begin position="192"/>
        <end position="208"/>
    </location>
</feature>
<gene>
    <name evidence="2" type="ORF">EC973_003132</name>
</gene>